<dbReference type="EMBL" id="JANJYI010000001">
    <property type="protein sequence ID" value="KAK2663257.1"/>
    <property type="molecule type" value="Genomic_DNA"/>
</dbReference>
<comment type="caution">
    <text evidence="1">The sequence shown here is derived from an EMBL/GenBank/DDBJ whole genome shotgun (WGS) entry which is preliminary data.</text>
</comment>
<dbReference type="InterPro" id="IPR052035">
    <property type="entry name" value="ZnF_BED_domain_contain"/>
</dbReference>
<gene>
    <name evidence="1" type="ORF">Ddye_001831</name>
</gene>
<dbReference type="Proteomes" id="UP001280121">
    <property type="component" value="Unassembled WGS sequence"/>
</dbReference>
<evidence type="ECO:0000313" key="1">
    <source>
        <dbReference type="EMBL" id="KAK2663257.1"/>
    </source>
</evidence>
<organism evidence="1 2">
    <name type="scientific">Dipteronia dyeriana</name>
    <dbReference type="NCBI Taxonomy" id="168575"/>
    <lineage>
        <taxon>Eukaryota</taxon>
        <taxon>Viridiplantae</taxon>
        <taxon>Streptophyta</taxon>
        <taxon>Embryophyta</taxon>
        <taxon>Tracheophyta</taxon>
        <taxon>Spermatophyta</taxon>
        <taxon>Magnoliopsida</taxon>
        <taxon>eudicotyledons</taxon>
        <taxon>Gunneridae</taxon>
        <taxon>Pentapetalae</taxon>
        <taxon>rosids</taxon>
        <taxon>malvids</taxon>
        <taxon>Sapindales</taxon>
        <taxon>Sapindaceae</taxon>
        <taxon>Hippocastanoideae</taxon>
        <taxon>Acereae</taxon>
        <taxon>Dipteronia</taxon>
    </lineage>
</organism>
<dbReference type="PANTHER" id="PTHR46481:SF2">
    <property type="entry name" value="BED-TYPE DOMAIN-CONTAINING PROTEIN"/>
    <property type="match status" value="1"/>
</dbReference>
<reference evidence="1" key="1">
    <citation type="journal article" date="2023" name="Plant J.">
        <title>Genome sequences and population genomics provide insights into the demographic history, inbreeding, and mutation load of two 'living fossil' tree species of Dipteronia.</title>
        <authorList>
            <person name="Feng Y."/>
            <person name="Comes H.P."/>
            <person name="Chen J."/>
            <person name="Zhu S."/>
            <person name="Lu R."/>
            <person name="Zhang X."/>
            <person name="Li P."/>
            <person name="Qiu J."/>
            <person name="Olsen K.M."/>
            <person name="Qiu Y."/>
        </authorList>
    </citation>
    <scope>NUCLEOTIDE SEQUENCE</scope>
    <source>
        <strain evidence="1">KIB01</strain>
    </source>
</reference>
<proteinExistence type="predicted"/>
<protein>
    <submittedName>
        <fullName evidence="1">Uncharacterized protein</fullName>
    </submittedName>
</protein>
<dbReference type="PANTHER" id="PTHR46481">
    <property type="entry name" value="ZINC FINGER BED DOMAIN-CONTAINING PROTEIN 4"/>
    <property type="match status" value="1"/>
</dbReference>
<name>A0AAD9XQ09_9ROSI</name>
<sequence>MNDDNVLPTNVVDSSSSKDEEALQSGFLETTSLKGNVKPLGEKERQGFHKFCRVGMLRFDVPSRRTIVRDILQLHIDMKTSLMKQFKESKVGVCLTTNTWTSIQNINYMVVIAHFIDEQWHLQKWILCFTQISDQKGENIGKCIEKVLLDWDIDRVFTITIDNASANSMAILHVERK</sequence>
<keyword evidence="2" id="KW-1185">Reference proteome</keyword>
<evidence type="ECO:0000313" key="2">
    <source>
        <dbReference type="Proteomes" id="UP001280121"/>
    </source>
</evidence>
<dbReference type="SUPFAM" id="SSF53098">
    <property type="entry name" value="Ribonuclease H-like"/>
    <property type="match status" value="1"/>
</dbReference>
<dbReference type="AlphaFoldDB" id="A0AAD9XQ09"/>
<dbReference type="InterPro" id="IPR012337">
    <property type="entry name" value="RNaseH-like_sf"/>
</dbReference>
<accession>A0AAD9XQ09</accession>